<protein>
    <submittedName>
        <fullName evidence="1">Uncharacterized protein</fullName>
    </submittedName>
</protein>
<sequence>MKVKELQDLLKGAKPDSEVVIPGRDHSYNTTCGEITKAEKVGYDEYYEYYEDDDDHIEIVEEVVVIS</sequence>
<dbReference type="EMBL" id="BART01008494">
    <property type="protein sequence ID" value="GAG54552.1"/>
    <property type="molecule type" value="Genomic_DNA"/>
</dbReference>
<name>X0Z857_9ZZZZ</name>
<comment type="caution">
    <text evidence="1">The sequence shown here is derived from an EMBL/GenBank/DDBJ whole genome shotgun (WGS) entry which is preliminary data.</text>
</comment>
<proteinExistence type="predicted"/>
<gene>
    <name evidence="1" type="ORF">S01H4_19091</name>
</gene>
<reference evidence="1" key="1">
    <citation type="journal article" date="2014" name="Front. Microbiol.">
        <title>High frequency of phylogenetically diverse reductive dehalogenase-homologous genes in deep subseafloor sedimentary metagenomes.</title>
        <authorList>
            <person name="Kawai M."/>
            <person name="Futagami T."/>
            <person name="Toyoda A."/>
            <person name="Takaki Y."/>
            <person name="Nishi S."/>
            <person name="Hori S."/>
            <person name="Arai W."/>
            <person name="Tsubouchi T."/>
            <person name="Morono Y."/>
            <person name="Uchiyama I."/>
            <person name="Ito T."/>
            <person name="Fujiyama A."/>
            <person name="Inagaki F."/>
            <person name="Takami H."/>
        </authorList>
    </citation>
    <scope>NUCLEOTIDE SEQUENCE</scope>
    <source>
        <strain evidence="1">Expedition CK06-06</strain>
    </source>
</reference>
<dbReference type="AlphaFoldDB" id="X0Z857"/>
<organism evidence="1">
    <name type="scientific">marine sediment metagenome</name>
    <dbReference type="NCBI Taxonomy" id="412755"/>
    <lineage>
        <taxon>unclassified sequences</taxon>
        <taxon>metagenomes</taxon>
        <taxon>ecological metagenomes</taxon>
    </lineage>
</organism>
<evidence type="ECO:0000313" key="1">
    <source>
        <dbReference type="EMBL" id="GAG54552.1"/>
    </source>
</evidence>
<accession>X0Z857</accession>